<gene>
    <name evidence="3" type="ORF">OVA965_LOCUS34141</name>
    <name evidence="4" type="ORF">TMI583_LOCUS35054</name>
</gene>
<feature type="compositionally biased region" description="Polar residues" evidence="1">
    <location>
        <begin position="102"/>
        <end position="112"/>
    </location>
</feature>
<dbReference type="Pfam" id="PF00930">
    <property type="entry name" value="DPPIV_N"/>
    <property type="match status" value="1"/>
</dbReference>
<feature type="compositionally biased region" description="Pro residues" evidence="1">
    <location>
        <begin position="113"/>
        <end position="125"/>
    </location>
</feature>
<feature type="non-terminal residue" evidence="4">
    <location>
        <position position="1"/>
    </location>
</feature>
<dbReference type="EMBL" id="CAJNOK010028352">
    <property type="protein sequence ID" value="CAF1433423.1"/>
    <property type="molecule type" value="Genomic_DNA"/>
</dbReference>
<dbReference type="PANTHER" id="PTHR11731:SF193">
    <property type="entry name" value="DIPEPTIDYL PEPTIDASE 9"/>
    <property type="match status" value="1"/>
</dbReference>
<dbReference type="GO" id="GO:0006508">
    <property type="term" value="P:proteolysis"/>
    <property type="evidence" value="ECO:0007669"/>
    <property type="project" value="InterPro"/>
</dbReference>
<proteinExistence type="predicted"/>
<feature type="compositionally biased region" description="Polar residues" evidence="1">
    <location>
        <begin position="135"/>
        <end position="152"/>
    </location>
</feature>
<evidence type="ECO:0000256" key="1">
    <source>
        <dbReference type="SAM" id="MobiDB-lite"/>
    </source>
</evidence>
<organism evidence="4 5">
    <name type="scientific">Didymodactylos carnosus</name>
    <dbReference type="NCBI Taxonomy" id="1234261"/>
    <lineage>
        <taxon>Eukaryota</taxon>
        <taxon>Metazoa</taxon>
        <taxon>Spiralia</taxon>
        <taxon>Gnathifera</taxon>
        <taxon>Rotifera</taxon>
        <taxon>Eurotatoria</taxon>
        <taxon>Bdelloidea</taxon>
        <taxon>Philodinida</taxon>
        <taxon>Philodinidae</taxon>
        <taxon>Didymodactylos</taxon>
    </lineage>
</organism>
<comment type="caution">
    <text evidence="4">The sequence shown here is derived from an EMBL/GenBank/DDBJ whole genome shotgun (WGS) entry which is preliminary data.</text>
</comment>
<protein>
    <recommendedName>
        <fullName evidence="2">Dipeptidylpeptidase IV N-terminal domain-containing protein</fullName>
    </recommendedName>
</protein>
<dbReference type="PANTHER" id="PTHR11731">
    <property type="entry name" value="PROTEASE FAMILY S9B,C DIPEPTIDYL-PEPTIDASE IV-RELATED"/>
    <property type="match status" value="1"/>
</dbReference>
<feature type="non-terminal residue" evidence="4">
    <location>
        <position position="427"/>
    </location>
</feature>
<evidence type="ECO:0000313" key="5">
    <source>
        <dbReference type="Proteomes" id="UP000682733"/>
    </source>
</evidence>
<dbReference type="AlphaFoldDB" id="A0A8S2SNG4"/>
<dbReference type="SUPFAM" id="SSF82171">
    <property type="entry name" value="DPP6 N-terminal domain-like"/>
    <property type="match status" value="1"/>
</dbReference>
<accession>A0A8S2SNG4</accession>
<dbReference type="Gene3D" id="2.140.10.30">
    <property type="entry name" value="Dipeptidylpeptidase IV, N-terminal domain"/>
    <property type="match status" value="1"/>
</dbReference>
<feature type="domain" description="Dipeptidylpeptidase IV N-terminal" evidence="2">
    <location>
        <begin position="304"/>
        <end position="424"/>
    </location>
</feature>
<evidence type="ECO:0000313" key="4">
    <source>
        <dbReference type="EMBL" id="CAF4231172.1"/>
    </source>
</evidence>
<sequence>GFTGVVKFELNFPSGGAIDTAKCLVAVRQNFPSEPPSYQISVANLYEPPPPSYERAAVNNNFADTNMFVSPSQAPYPGLYERNQQFKPPEFIPQYPEPLPSHQPQQYPQQLPSAPPGNNYPPSQPNQPNYYPPSAAQNNYSNTQWSVPNQPDASGMYPNLNHNQSVQTAYQNNYNPNQIYVPQVQILFFVEMSRQITAKDIATLPQPGLNVAESFSFSPDDKFITYLRSPNDTLVRQLYTYNYTQNSEAIYVQPPDNRTGETEDNLSQEEKLRRERQRQLITGITRYSWAKKGYLMLIPIGSDLYIKDESQQLKLLIKCESNDKPILDPRLSRDGKTLAYVQDSELYVIATDGKTKAKQLTTDARYADKTNGLAEFIAQEEMDRFEGFWWSNDSKYIAYTQVDETNVPVYRIAHQGSDDPLQDEEHH</sequence>
<dbReference type="Proteomes" id="UP000682733">
    <property type="component" value="Unassembled WGS sequence"/>
</dbReference>
<evidence type="ECO:0000313" key="3">
    <source>
        <dbReference type="EMBL" id="CAF1433423.1"/>
    </source>
</evidence>
<evidence type="ECO:0000259" key="2">
    <source>
        <dbReference type="Pfam" id="PF00930"/>
    </source>
</evidence>
<dbReference type="EMBL" id="CAJOBA010050143">
    <property type="protein sequence ID" value="CAF4231172.1"/>
    <property type="molecule type" value="Genomic_DNA"/>
</dbReference>
<reference evidence="4" key="1">
    <citation type="submission" date="2021-02" db="EMBL/GenBank/DDBJ databases">
        <authorList>
            <person name="Nowell W R."/>
        </authorList>
    </citation>
    <scope>NUCLEOTIDE SEQUENCE</scope>
</reference>
<dbReference type="Proteomes" id="UP000677228">
    <property type="component" value="Unassembled WGS sequence"/>
</dbReference>
<dbReference type="GO" id="GO:0008239">
    <property type="term" value="F:dipeptidyl-peptidase activity"/>
    <property type="evidence" value="ECO:0007669"/>
    <property type="project" value="TreeGrafter"/>
</dbReference>
<dbReference type="InterPro" id="IPR002469">
    <property type="entry name" value="Peptidase_S9B_N"/>
</dbReference>
<feature type="region of interest" description="Disordered" evidence="1">
    <location>
        <begin position="89"/>
        <end position="160"/>
    </location>
</feature>
<dbReference type="InterPro" id="IPR050278">
    <property type="entry name" value="Serine_Prot_S9B/DPPIV"/>
</dbReference>
<name>A0A8S2SNG4_9BILA</name>